<dbReference type="GO" id="GO:0005739">
    <property type="term" value="C:mitochondrion"/>
    <property type="evidence" value="ECO:0007669"/>
    <property type="project" value="TreeGrafter"/>
</dbReference>
<dbReference type="SMART" id="SM01011">
    <property type="entry name" value="AMP_N"/>
    <property type="match status" value="1"/>
</dbReference>
<evidence type="ECO:0000256" key="2">
    <source>
        <dbReference type="ARBA" id="ARBA00008766"/>
    </source>
</evidence>
<dbReference type="Pfam" id="PF00557">
    <property type="entry name" value="Peptidase_M24"/>
    <property type="match status" value="1"/>
</dbReference>
<feature type="compositionally biased region" description="Low complexity" evidence="6">
    <location>
        <begin position="8"/>
        <end position="28"/>
    </location>
</feature>
<evidence type="ECO:0000256" key="3">
    <source>
        <dbReference type="ARBA" id="ARBA00022723"/>
    </source>
</evidence>
<dbReference type="Gene3D" id="3.40.350.10">
    <property type="entry name" value="Creatinase/prolidase N-terminal domain"/>
    <property type="match status" value="2"/>
</dbReference>
<evidence type="ECO:0000259" key="7">
    <source>
        <dbReference type="SMART" id="SM01011"/>
    </source>
</evidence>
<dbReference type="Pfam" id="PF05195">
    <property type="entry name" value="AMP_N"/>
    <property type="match status" value="1"/>
</dbReference>
<accession>A0A0H5FTF1</accession>
<dbReference type="SUPFAM" id="SSF53092">
    <property type="entry name" value="Creatinase/prolidase N-terminal domain"/>
    <property type="match status" value="1"/>
</dbReference>
<reference evidence="8" key="1">
    <citation type="submission" date="2015-06" db="EMBL/GenBank/DDBJ databases">
        <title>Genetic Architecture Underlying Mating-Type Determination in the Yeast Leucosporidium scottii and the Evolution of Mating Systems in Basidiomycetes.</title>
        <authorList>
            <person name="Maia T.M."/>
            <person name="Lopes S."/>
            <person name="Almeida J.M.G.C.F."/>
            <person name="Rosa L.H."/>
            <person name="Sampaio J.P."/>
            <person name="Goncalves P."/>
            <person name="Coelho M.A."/>
        </authorList>
    </citation>
    <scope>NUCLEOTIDE SEQUENCE</scope>
</reference>
<dbReference type="EMBL" id="LN868506">
    <property type="protein sequence ID" value="CRX78935.1"/>
    <property type="molecule type" value="Genomic_DNA"/>
</dbReference>
<feature type="region of interest" description="Disordered" evidence="6">
    <location>
        <begin position="1"/>
        <end position="56"/>
    </location>
</feature>
<keyword evidence="3" id="KW-0479">Metal-binding</keyword>
<dbReference type="Gene3D" id="3.90.230.10">
    <property type="entry name" value="Creatinase/methionine aminopeptidase superfamily"/>
    <property type="match status" value="1"/>
</dbReference>
<dbReference type="AlphaFoldDB" id="A0A0H5FTF1"/>
<evidence type="ECO:0000313" key="8">
    <source>
        <dbReference type="EMBL" id="CRX78935.1"/>
    </source>
</evidence>
<evidence type="ECO:0000256" key="4">
    <source>
        <dbReference type="ARBA" id="ARBA00022801"/>
    </source>
</evidence>
<dbReference type="PANTHER" id="PTHR43226:SF4">
    <property type="entry name" value="XAA-PRO AMINOPEPTIDASE 3"/>
    <property type="match status" value="1"/>
</dbReference>
<comment type="similarity">
    <text evidence="2">Belongs to the peptidase M24B family.</text>
</comment>
<dbReference type="GO" id="GO:0006508">
    <property type="term" value="P:proteolysis"/>
    <property type="evidence" value="ECO:0007669"/>
    <property type="project" value="TreeGrafter"/>
</dbReference>
<dbReference type="GO" id="GO:0070006">
    <property type="term" value="F:metalloaminopeptidase activity"/>
    <property type="evidence" value="ECO:0007669"/>
    <property type="project" value="InterPro"/>
</dbReference>
<name>A0A0H5FTF1_9BASI</name>
<sequence>MRSRTVGLLPRAPARPSATPRLLPRPSSAASPRCLSSAPLAHPLSPVREPSTPGFGQPLPSTHPHLLAPGELTRGISADEYEQRRKRLMDGLEEGAVVIVAGGRLKYASGKILYVLLRCVHLGWQAAHDPPRAETRRSKTETDAAFSSYKFRQESNFWYLTGFEEPDSVLVLEKISTLRGYKMTMFVRSKDNTDEAWNGARSGREGAIDVFGADDATDISMLAPRLKSILNSGASSSRPSLQPIYVDFEGVPSSSRRFSKPKTSLFDFLVPTGRSLDEADEVAALLTSSGRQVKSASGAIEKLRLIKSPAEIKVMRRAADISSDAHAKVSLGLESLTLSRSLSRSIQVMRFCEPTSVSGRTESSLVSHFEYTTSLAGSDRPAYVPVCASGPSSLTIHYISNRLPLKDGELVVLDAGCEWGGYASDITRTFPISGKFSSAQRDLYQAVLNVQKACIELCTEEVGVSMERLHRKSVDVMRVELINLGFQMRGGDLERTIYPHFLTHPLGIDLHDTPGFSRGEK</sequence>
<dbReference type="PANTHER" id="PTHR43226">
    <property type="entry name" value="XAA-PRO AMINOPEPTIDASE 3"/>
    <property type="match status" value="1"/>
</dbReference>
<protein>
    <recommendedName>
        <fullName evidence="7">Aminopeptidase P N-terminal domain-containing protein</fullName>
    </recommendedName>
</protein>
<dbReference type="InterPro" id="IPR052433">
    <property type="entry name" value="X-Pro_dipept-like"/>
</dbReference>
<evidence type="ECO:0000256" key="5">
    <source>
        <dbReference type="ARBA" id="ARBA00023211"/>
    </source>
</evidence>
<dbReference type="SUPFAM" id="SSF55920">
    <property type="entry name" value="Creatinase/aminopeptidase"/>
    <property type="match status" value="1"/>
</dbReference>
<comment type="cofactor">
    <cofactor evidence="1">
        <name>Mn(2+)</name>
        <dbReference type="ChEBI" id="CHEBI:29035"/>
    </cofactor>
</comment>
<gene>
    <name evidence="8" type="ORF">ls5930a1_00006</name>
</gene>
<dbReference type="InterPro" id="IPR007865">
    <property type="entry name" value="Aminopep_P_N"/>
</dbReference>
<organism evidence="8">
    <name type="scientific">Leucosporidium scottii</name>
    <dbReference type="NCBI Taxonomy" id="5278"/>
    <lineage>
        <taxon>Eukaryota</taxon>
        <taxon>Fungi</taxon>
        <taxon>Dikarya</taxon>
        <taxon>Basidiomycota</taxon>
        <taxon>Pucciniomycotina</taxon>
        <taxon>Microbotryomycetes</taxon>
        <taxon>Leucosporidiales</taxon>
        <taxon>Leucosporidium</taxon>
    </lineage>
</organism>
<evidence type="ECO:0000256" key="1">
    <source>
        <dbReference type="ARBA" id="ARBA00001936"/>
    </source>
</evidence>
<dbReference type="GO" id="GO:0030145">
    <property type="term" value="F:manganese ion binding"/>
    <property type="evidence" value="ECO:0007669"/>
    <property type="project" value="InterPro"/>
</dbReference>
<feature type="domain" description="Aminopeptidase P N-terminal" evidence="7">
    <location>
        <begin position="76"/>
        <end position="239"/>
    </location>
</feature>
<dbReference type="InterPro" id="IPR000994">
    <property type="entry name" value="Pept_M24"/>
</dbReference>
<evidence type="ECO:0000256" key="6">
    <source>
        <dbReference type="SAM" id="MobiDB-lite"/>
    </source>
</evidence>
<keyword evidence="5" id="KW-0464">Manganese</keyword>
<dbReference type="InterPro" id="IPR036005">
    <property type="entry name" value="Creatinase/aminopeptidase-like"/>
</dbReference>
<dbReference type="InterPro" id="IPR029149">
    <property type="entry name" value="Creatin/AminoP/Spt16_N"/>
</dbReference>
<proteinExistence type="inferred from homology"/>
<keyword evidence="4" id="KW-0378">Hydrolase</keyword>